<comment type="caution">
    <text evidence="1">The sequence shown here is derived from an EMBL/GenBank/DDBJ whole genome shotgun (WGS) entry which is preliminary data.</text>
</comment>
<dbReference type="RefSeq" id="WP_188814889.1">
    <property type="nucleotide sequence ID" value="NZ_BMHT01000005.1"/>
</dbReference>
<proteinExistence type="predicted"/>
<accession>A0ABQ1UE48</accession>
<dbReference type="EMBL" id="BMHT01000005">
    <property type="protein sequence ID" value="GGF16966.1"/>
    <property type="molecule type" value="Genomic_DNA"/>
</dbReference>
<evidence type="ECO:0000313" key="2">
    <source>
        <dbReference type="Proteomes" id="UP000632273"/>
    </source>
</evidence>
<reference evidence="2" key="1">
    <citation type="journal article" date="2019" name="Int. J. Syst. Evol. Microbiol.">
        <title>The Global Catalogue of Microorganisms (GCM) 10K type strain sequencing project: providing services to taxonomists for standard genome sequencing and annotation.</title>
        <authorList>
            <consortium name="The Broad Institute Genomics Platform"/>
            <consortium name="The Broad Institute Genome Sequencing Center for Infectious Disease"/>
            <person name="Wu L."/>
            <person name="Ma J."/>
        </authorList>
    </citation>
    <scope>NUCLEOTIDE SEQUENCE [LARGE SCALE GENOMIC DNA]</scope>
    <source>
        <strain evidence="2">CGMCC 1.15197</strain>
    </source>
</reference>
<protein>
    <submittedName>
        <fullName evidence="1">Uncharacterized protein</fullName>
    </submittedName>
</protein>
<name>A0ABQ1UE48_9BACT</name>
<organism evidence="1 2">
    <name type="scientific">Hymenobacter cavernae</name>
    <dbReference type="NCBI Taxonomy" id="2044852"/>
    <lineage>
        <taxon>Bacteria</taxon>
        <taxon>Pseudomonadati</taxon>
        <taxon>Bacteroidota</taxon>
        <taxon>Cytophagia</taxon>
        <taxon>Cytophagales</taxon>
        <taxon>Hymenobacteraceae</taxon>
        <taxon>Hymenobacter</taxon>
    </lineage>
</organism>
<keyword evidence="2" id="KW-1185">Reference proteome</keyword>
<evidence type="ECO:0000313" key="1">
    <source>
        <dbReference type="EMBL" id="GGF16966.1"/>
    </source>
</evidence>
<sequence>MNRNVNFFIDVLRLMPDDASVVLYSTEEEILKAIKKMISSATIDQFEVIISLTSRRDLIRTLVCSDVLPHIIHVTILKAEKEFYNSYDRMMGCYLHKPMVLSPHFIQKYSLQEYETGWEFCGEEWDGIEQHVLLL</sequence>
<gene>
    <name evidence="1" type="ORF">GCM10011383_30530</name>
</gene>
<dbReference type="Proteomes" id="UP000632273">
    <property type="component" value="Unassembled WGS sequence"/>
</dbReference>